<dbReference type="PANTHER" id="PTHR30024:SF42">
    <property type="entry name" value="ALIPHATIC SULFONATES-BINDING PROTEIN-RELATED"/>
    <property type="match status" value="1"/>
</dbReference>
<reference evidence="2" key="1">
    <citation type="submission" date="2019-03" db="EMBL/GenBank/DDBJ databases">
        <authorList>
            <person name="Danneels B."/>
        </authorList>
    </citation>
    <scope>NUCLEOTIDE SEQUENCE</scope>
</reference>
<evidence type="ECO:0000259" key="1">
    <source>
        <dbReference type="Pfam" id="PF09084"/>
    </source>
</evidence>
<sequence length="291" mass="31321">MSIVVGAHPQNISLSLLARRQQASPTLREHDIRFFVYGAGSQTIQLFETGVLQFGGTGATPPILAKSQGLGVAVVGMSDPRHERGGLLVRADSPFHKLEDLRDQGIGLMPLSWHQQFLAAELEAAGLSWHDVVARDIIPATAADAFIQGLLPAIVATDPLYAKIATTTPVRVLAAPGGTFSNRSVYWGRHDLLRRQPEAVRGLLHALVDSDRQVGANPQEAASLLDGLNGWSASDWLKAIQGRNWGVYPPDETFLQEQQDHADLFAHFGLIPAPIDVSDTVDASLLTALPA</sequence>
<dbReference type="PANTHER" id="PTHR30024">
    <property type="entry name" value="ALIPHATIC SULFONATES-BINDING PROTEIN-RELATED"/>
    <property type="match status" value="1"/>
</dbReference>
<accession>A0A484P4T2</accession>
<dbReference type="InterPro" id="IPR015168">
    <property type="entry name" value="SsuA/THI5"/>
</dbReference>
<proteinExistence type="predicted"/>
<evidence type="ECO:0000313" key="2">
    <source>
        <dbReference type="EMBL" id="VFR20948.1"/>
    </source>
</evidence>
<protein>
    <submittedName>
        <fullName evidence="2">Alkanesulfonates-binding protein</fullName>
    </submittedName>
</protein>
<name>A0A484P4T2_9ZZZZ</name>
<dbReference type="AlphaFoldDB" id="A0A484P4T2"/>
<organism evidence="2">
    <name type="scientific">plant metagenome</name>
    <dbReference type="NCBI Taxonomy" id="1297885"/>
    <lineage>
        <taxon>unclassified sequences</taxon>
        <taxon>metagenomes</taxon>
        <taxon>organismal metagenomes</taxon>
    </lineage>
</organism>
<dbReference type="EMBL" id="CAADHY010000015">
    <property type="protein sequence ID" value="VFR20948.1"/>
    <property type="molecule type" value="Genomic_DNA"/>
</dbReference>
<dbReference type="Gene3D" id="3.40.190.10">
    <property type="entry name" value="Periplasmic binding protein-like II"/>
    <property type="match status" value="2"/>
</dbReference>
<dbReference type="SUPFAM" id="SSF53850">
    <property type="entry name" value="Periplasmic binding protein-like II"/>
    <property type="match status" value="1"/>
</dbReference>
<feature type="domain" description="SsuA/THI5-like" evidence="1">
    <location>
        <begin position="37"/>
        <end position="221"/>
    </location>
</feature>
<dbReference type="Pfam" id="PF09084">
    <property type="entry name" value="NMT1"/>
    <property type="match status" value="1"/>
</dbReference>
<gene>
    <name evidence="2" type="ORF">AMP9_3843</name>
</gene>